<dbReference type="EMBL" id="JAUUTY010000007">
    <property type="protein sequence ID" value="KAK1610205.1"/>
    <property type="molecule type" value="Genomic_DNA"/>
</dbReference>
<dbReference type="Proteomes" id="UP001231189">
    <property type="component" value="Unassembled WGS sequence"/>
</dbReference>
<dbReference type="AlphaFoldDB" id="A0AAD8VMH8"/>
<accession>A0AAD8VMH8</accession>
<evidence type="ECO:0000259" key="1">
    <source>
        <dbReference type="PROSITE" id="PS50181"/>
    </source>
</evidence>
<dbReference type="SUPFAM" id="SSF81383">
    <property type="entry name" value="F-box domain"/>
    <property type="match status" value="1"/>
</dbReference>
<name>A0AAD8VMH8_LOLMU</name>
<sequence>MRSSSSPPPPAATDPECRRGRARKALAFHVSVFKHMELPCGRDWAELPADAISCILHRLDQVELLIGGVAAVCRSWRRTAREEPELWRRIDLRDLPYIPPFQPEASLANIMTAALRLSAGQCHTFFGEILHDDHFLLLAEQ</sequence>
<evidence type="ECO:0000313" key="3">
    <source>
        <dbReference type="Proteomes" id="UP001231189"/>
    </source>
</evidence>
<keyword evidence="3" id="KW-1185">Reference proteome</keyword>
<gene>
    <name evidence="2" type="ORF">QYE76_033878</name>
</gene>
<dbReference type="InterPro" id="IPR001810">
    <property type="entry name" value="F-box_dom"/>
</dbReference>
<dbReference type="PANTHER" id="PTHR38926:SF43">
    <property type="entry name" value="F-BOX DOMAIN-CONTAINING PROTEIN"/>
    <property type="match status" value="1"/>
</dbReference>
<feature type="domain" description="F-box" evidence="1">
    <location>
        <begin position="41"/>
        <end position="90"/>
    </location>
</feature>
<evidence type="ECO:0000313" key="2">
    <source>
        <dbReference type="EMBL" id="KAK1610205.1"/>
    </source>
</evidence>
<proteinExistence type="predicted"/>
<dbReference type="Pfam" id="PF12937">
    <property type="entry name" value="F-box-like"/>
    <property type="match status" value="1"/>
</dbReference>
<dbReference type="InterPro" id="IPR036047">
    <property type="entry name" value="F-box-like_dom_sf"/>
</dbReference>
<comment type="caution">
    <text evidence="2">The sequence shown here is derived from an EMBL/GenBank/DDBJ whole genome shotgun (WGS) entry which is preliminary data.</text>
</comment>
<dbReference type="PROSITE" id="PS50181">
    <property type="entry name" value="FBOX"/>
    <property type="match status" value="1"/>
</dbReference>
<organism evidence="2 3">
    <name type="scientific">Lolium multiflorum</name>
    <name type="common">Italian ryegrass</name>
    <name type="synonym">Lolium perenne subsp. multiflorum</name>
    <dbReference type="NCBI Taxonomy" id="4521"/>
    <lineage>
        <taxon>Eukaryota</taxon>
        <taxon>Viridiplantae</taxon>
        <taxon>Streptophyta</taxon>
        <taxon>Embryophyta</taxon>
        <taxon>Tracheophyta</taxon>
        <taxon>Spermatophyta</taxon>
        <taxon>Magnoliopsida</taxon>
        <taxon>Liliopsida</taxon>
        <taxon>Poales</taxon>
        <taxon>Poaceae</taxon>
        <taxon>BOP clade</taxon>
        <taxon>Pooideae</taxon>
        <taxon>Poodae</taxon>
        <taxon>Poeae</taxon>
        <taxon>Poeae Chloroplast Group 2 (Poeae type)</taxon>
        <taxon>Loliodinae</taxon>
        <taxon>Loliinae</taxon>
        <taxon>Lolium</taxon>
    </lineage>
</organism>
<dbReference type="FunFam" id="1.20.1280.50:FF:000037">
    <property type="entry name" value="F-box protein SKIP19"/>
    <property type="match status" value="1"/>
</dbReference>
<protein>
    <recommendedName>
        <fullName evidence="1">F-box domain-containing protein</fullName>
    </recommendedName>
</protein>
<reference evidence="2" key="1">
    <citation type="submission" date="2023-07" db="EMBL/GenBank/DDBJ databases">
        <title>A chromosome-level genome assembly of Lolium multiflorum.</title>
        <authorList>
            <person name="Chen Y."/>
            <person name="Copetti D."/>
            <person name="Kolliker R."/>
            <person name="Studer B."/>
        </authorList>
    </citation>
    <scope>NUCLEOTIDE SEQUENCE</scope>
    <source>
        <strain evidence="2">02402/16</strain>
        <tissue evidence="2">Leaf</tissue>
    </source>
</reference>
<dbReference type="Gene3D" id="1.20.1280.50">
    <property type="match status" value="1"/>
</dbReference>
<dbReference type="PANTHER" id="PTHR38926">
    <property type="entry name" value="F-BOX DOMAIN CONTAINING PROTEIN, EXPRESSED"/>
    <property type="match status" value="1"/>
</dbReference>